<feature type="domain" description="Lipid/polyisoprenoid-binding YceI-like" evidence="2">
    <location>
        <begin position="21"/>
        <end position="187"/>
    </location>
</feature>
<dbReference type="Pfam" id="PF04264">
    <property type="entry name" value="YceI"/>
    <property type="match status" value="1"/>
</dbReference>
<dbReference type="PANTHER" id="PTHR34406:SF1">
    <property type="entry name" value="PROTEIN YCEI"/>
    <property type="match status" value="1"/>
</dbReference>
<gene>
    <name evidence="3" type="ORF">KK078_21000</name>
</gene>
<feature type="chain" id="PRO_5042948851" evidence="1">
    <location>
        <begin position="20"/>
        <end position="189"/>
    </location>
</feature>
<comment type="caution">
    <text evidence="3">The sequence shown here is derived from an EMBL/GenBank/DDBJ whole genome shotgun (WGS) entry which is preliminary data.</text>
</comment>
<organism evidence="3 4">
    <name type="scientific">Dawidia soli</name>
    <dbReference type="NCBI Taxonomy" id="2782352"/>
    <lineage>
        <taxon>Bacteria</taxon>
        <taxon>Pseudomonadati</taxon>
        <taxon>Bacteroidota</taxon>
        <taxon>Cytophagia</taxon>
        <taxon>Cytophagales</taxon>
        <taxon>Chryseotaleaceae</taxon>
        <taxon>Dawidia</taxon>
    </lineage>
</organism>
<keyword evidence="1" id="KW-0732">Signal</keyword>
<protein>
    <submittedName>
        <fullName evidence="3">YceI family protein</fullName>
    </submittedName>
</protein>
<evidence type="ECO:0000259" key="2">
    <source>
        <dbReference type="SMART" id="SM00867"/>
    </source>
</evidence>
<accession>A0AAP2DCU7</accession>
<feature type="signal peptide" evidence="1">
    <location>
        <begin position="1"/>
        <end position="19"/>
    </location>
</feature>
<dbReference type="SUPFAM" id="SSF101874">
    <property type="entry name" value="YceI-like"/>
    <property type="match status" value="1"/>
</dbReference>
<name>A0AAP2DCU7_9BACT</name>
<dbReference type="InterPro" id="IPR007372">
    <property type="entry name" value="Lipid/polyisoprenoid-bd_YceI"/>
</dbReference>
<dbReference type="EMBL" id="JAHESC010000035">
    <property type="protein sequence ID" value="MBT1689057.1"/>
    <property type="molecule type" value="Genomic_DNA"/>
</dbReference>
<evidence type="ECO:0000313" key="4">
    <source>
        <dbReference type="Proteomes" id="UP001319180"/>
    </source>
</evidence>
<evidence type="ECO:0000256" key="1">
    <source>
        <dbReference type="SAM" id="SignalP"/>
    </source>
</evidence>
<dbReference type="PANTHER" id="PTHR34406">
    <property type="entry name" value="PROTEIN YCEI"/>
    <property type="match status" value="1"/>
</dbReference>
<dbReference type="AlphaFoldDB" id="A0AAP2DCU7"/>
<dbReference type="RefSeq" id="WP_254092282.1">
    <property type="nucleotide sequence ID" value="NZ_JAHESC010000035.1"/>
</dbReference>
<dbReference type="Gene3D" id="2.40.128.110">
    <property type="entry name" value="Lipid/polyisoprenoid-binding, YceI-like"/>
    <property type="match status" value="1"/>
</dbReference>
<dbReference type="Proteomes" id="UP001319180">
    <property type="component" value="Unassembled WGS sequence"/>
</dbReference>
<dbReference type="SMART" id="SM00867">
    <property type="entry name" value="YceI"/>
    <property type="match status" value="1"/>
</dbReference>
<sequence length="189" mass="20320">MKKSVLVTFLLLSGAVVFGQTWSFDKAHSKLGFSVTHLMVSTVDGSFKTVDAKITSSKADFTDAVFELTADVNTIDTDNEQRDGHLKNPDYFDAAKFPTLTFKSTSIKKVADKKYKLVGDLTLHGVTKPITLDLTLGGTGVHPYTKKTIAGFKATGTLKRSDFGIGAGTPGTMVSDEVELTANGEFSKD</sequence>
<proteinExistence type="predicted"/>
<reference evidence="3 4" key="1">
    <citation type="submission" date="2021-05" db="EMBL/GenBank/DDBJ databases">
        <title>A Polyphasic approach of four new species of the genus Ohtaekwangia: Ohtaekwangia histidinii sp. nov., Ohtaekwangia cretensis sp. nov., Ohtaekwangia indiensis sp. nov., Ohtaekwangia reichenbachii sp. nov. from diverse environment.</title>
        <authorList>
            <person name="Octaviana S."/>
        </authorList>
    </citation>
    <scope>NUCLEOTIDE SEQUENCE [LARGE SCALE GENOMIC DNA]</scope>
    <source>
        <strain evidence="3 4">PWU37</strain>
    </source>
</reference>
<dbReference type="InterPro" id="IPR036761">
    <property type="entry name" value="TTHA0802/YceI-like_sf"/>
</dbReference>
<evidence type="ECO:0000313" key="3">
    <source>
        <dbReference type="EMBL" id="MBT1689057.1"/>
    </source>
</evidence>
<keyword evidence="4" id="KW-1185">Reference proteome</keyword>